<dbReference type="Gene3D" id="2.40.50.40">
    <property type="match status" value="1"/>
</dbReference>
<feature type="domain" description="Chromo" evidence="1">
    <location>
        <begin position="135"/>
        <end position="190"/>
    </location>
</feature>
<dbReference type="InterPro" id="IPR000953">
    <property type="entry name" value="Chromo/chromo_shadow_dom"/>
</dbReference>
<dbReference type="Proteomes" id="UP000198211">
    <property type="component" value="Unassembled WGS sequence"/>
</dbReference>
<gene>
    <name evidence="2" type="ORF">PHMEG_00035425</name>
</gene>
<evidence type="ECO:0000313" key="2">
    <source>
        <dbReference type="EMBL" id="OWY94757.1"/>
    </source>
</evidence>
<organism evidence="2 3">
    <name type="scientific">Phytophthora megakarya</name>
    <dbReference type="NCBI Taxonomy" id="4795"/>
    <lineage>
        <taxon>Eukaryota</taxon>
        <taxon>Sar</taxon>
        <taxon>Stramenopiles</taxon>
        <taxon>Oomycota</taxon>
        <taxon>Peronosporomycetes</taxon>
        <taxon>Peronosporales</taxon>
        <taxon>Peronosporaceae</taxon>
        <taxon>Phytophthora</taxon>
    </lineage>
</organism>
<dbReference type="InterPro" id="IPR016197">
    <property type="entry name" value="Chromo-like_dom_sf"/>
</dbReference>
<dbReference type="OrthoDB" id="118797at2759"/>
<dbReference type="PROSITE" id="PS50013">
    <property type="entry name" value="CHROMO_2"/>
    <property type="match status" value="1"/>
</dbReference>
<evidence type="ECO:0000259" key="1">
    <source>
        <dbReference type="PROSITE" id="PS50013"/>
    </source>
</evidence>
<dbReference type="EMBL" id="NBNE01013884">
    <property type="protein sequence ID" value="OWY94757.1"/>
    <property type="molecule type" value="Genomic_DNA"/>
</dbReference>
<name>A0A225UNE4_9STRA</name>
<sequence>MEKISLQNEEAEDSTRQDGATAIPVCLHWIRHRRAWIYMERVKPGLTKKLAHRWHGPFRIKKKVDEFAFELELPDKSGYRFYPVVHISRLKPVNEFSSRHTTQLAPEIAEDSRMDFDEALLPEESWEPDHIAGEYGVETILDDRRPLQTGIEKSWVGYNDPTWEPASHLSCGGLLYDYLQRKKSEHRFQMVQVADEN</sequence>
<comment type="caution">
    <text evidence="2">The sequence shown here is derived from an EMBL/GenBank/DDBJ whole genome shotgun (WGS) entry which is preliminary data.</text>
</comment>
<dbReference type="SUPFAM" id="SSF54160">
    <property type="entry name" value="Chromo domain-like"/>
    <property type="match status" value="1"/>
</dbReference>
<dbReference type="Pfam" id="PF24626">
    <property type="entry name" value="SH3_Tf2-1"/>
    <property type="match status" value="1"/>
</dbReference>
<protein>
    <recommendedName>
        <fullName evidence="1">Chromo domain-containing protein</fullName>
    </recommendedName>
</protein>
<proteinExistence type="predicted"/>
<dbReference type="AlphaFoldDB" id="A0A225UNE4"/>
<accession>A0A225UNE4</accession>
<evidence type="ECO:0000313" key="3">
    <source>
        <dbReference type="Proteomes" id="UP000198211"/>
    </source>
</evidence>
<keyword evidence="3" id="KW-1185">Reference proteome</keyword>
<dbReference type="InterPro" id="IPR056924">
    <property type="entry name" value="SH3_Tf2-1"/>
</dbReference>
<reference evidence="3" key="1">
    <citation type="submission" date="2017-03" db="EMBL/GenBank/DDBJ databases">
        <title>Phytopthora megakarya and P. palmivora, two closely related causual agents of cacao black pod achieved similar genome size and gene model numbers by different mechanisms.</title>
        <authorList>
            <person name="Ali S."/>
            <person name="Shao J."/>
            <person name="Larry D.J."/>
            <person name="Kronmiller B."/>
            <person name="Shen D."/>
            <person name="Strem M.D."/>
            <person name="Melnick R.L."/>
            <person name="Guiltinan M.J."/>
            <person name="Tyler B.M."/>
            <person name="Meinhardt L.W."/>
            <person name="Bailey B.A."/>
        </authorList>
    </citation>
    <scope>NUCLEOTIDE SEQUENCE [LARGE SCALE GENOMIC DNA]</scope>
    <source>
        <strain evidence="3">zdho120</strain>
    </source>
</reference>